<sequence length="174" mass="19281">MSKKYTSGELFGTRKNLEEKKKQEVEDQLVAAKLVVEMSKAKEDVAEHTGKDSLSRGEDMGDEELDDTDTGSDRIGRWDADVAAAKAIIRRAASTPESARAMRKYLARQMEISPTRKSGQTGKVIKRTRDRGGKKIVKQIAILEASPAFAEEVDDLELTKEGSWWLEGIQPQGA</sequence>
<evidence type="ECO:0000313" key="3">
    <source>
        <dbReference type="Proteomes" id="UP001341245"/>
    </source>
</evidence>
<evidence type="ECO:0000256" key="1">
    <source>
        <dbReference type="SAM" id="MobiDB-lite"/>
    </source>
</evidence>
<comment type="caution">
    <text evidence="2">The sequence shown here is derived from an EMBL/GenBank/DDBJ whole genome shotgun (WGS) entry which is preliminary data.</text>
</comment>
<organism evidence="2 3">
    <name type="scientific">Aureobasidium pullulans</name>
    <name type="common">Black yeast</name>
    <name type="synonym">Pullularia pullulans</name>
    <dbReference type="NCBI Taxonomy" id="5580"/>
    <lineage>
        <taxon>Eukaryota</taxon>
        <taxon>Fungi</taxon>
        <taxon>Dikarya</taxon>
        <taxon>Ascomycota</taxon>
        <taxon>Pezizomycotina</taxon>
        <taxon>Dothideomycetes</taxon>
        <taxon>Dothideomycetidae</taxon>
        <taxon>Dothideales</taxon>
        <taxon>Saccotheciaceae</taxon>
        <taxon>Aureobasidium</taxon>
    </lineage>
</organism>
<dbReference type="EMBL" id="JASGXD010000016">
    <property type="protein sequence ID" value="KAK6000653.1"/>
    <property type="molecule type" value="Genomic_DNA"/>
</dbReference>
<feature type="compositionally biased region" description="Acidic residues" evidence="1">
    <location>
        <begin position="60"/>
        <end position="70"/>
    </location>
</feature>
<accession>A0ABR0T895</accession>
<keyword evidence="3" id="KW-1185">Reference proteome</keyword>
<gene>
    <name evidence="2" type="ORF">QM012_003378</name>
</gene>
<name>A0ABR0T895_AURPU</name>
<proteinExistence type="predicted"/>
<feature type="region of interest" description="Disordered" evidence="1">
    <location>
        <begin position="108"/>
        <end position="130"/>
    </location>
</feature>
<feature type="compositionally biased region" description="Basic and acidic residues" evidence="1">
    <location>
        <begin position="41"/>
        <end position="59"/>
    </location>
</feature>
<protein>
    <submittedName>
        <fullName evidence="2">Uncharacterized protein</fullName>
    </submittedName>
</protein>
<reference evidence="2 3" key="1">
    <citation type="submission" date="2023-11" db="EMBL/GenBank/DDBJ databases">
        <title>Draft genome sequence and annotation of the polyextremotolerant black yeast-like fungus Aureobasidium pullulans NRRL 62042.</title>
        <authorList>
            <person name="Dielentheis-Frenken M.R.E."/>
            <person name="Wibberg D."/>
            <person name="Blank L.M."/>
            <person name="Tiso T."/>
        </authorList>
    </citation>
    <scope>NUCLEOTIDE SEQUENCE [LARGE SCALE GENOMIC DNA]</scope>
    <source>
        <strain evidence="2 3">NRRL 62042</strain>
    </source>
</reference>
<evidence type="ECO:0000313" key="2">
    <source>
        <dbReference type="EMBL" id="KAK6000653.1"/>
    </source>
</evidence>
<dbReference type="Proteomes" id="UP001341245">
    <property type="component" value="Unassembled WGS sequence"/>
</dbReference>
<feature type="region of interest" description="Disordered" evidence="1">
    <location>
        <begin position="1"/>
        <end position="24"/>
    </location>
</feature>
<feature type="compositionally biased region" description="Basic and acidic residues" evidence="1">
    <location>
        <begin position="15"/>
        <end position="24"/>
    </location>
</feature>
<feature type="region of interest" description="Disordered" evidence="1">
    <location>
        <begin position="41"/>
        <end position="75"/>
    </location>
</feature>